<dbReference type="EMBL" id="JANPWB010000003">
    <property type="protein sequence ID" value="KAJ1201995.1"/>
    <property type="molecule type" value="Genomic_DNA"/>
</dbReference>
<reference evidence="2" key="1">
    <citation type="journal article" date="2022" name="bioRxiv">
        <title>Sequencing and chromosome-scale assembly of the giantPleurodeles waltlgenome.</title>
        <authorList>
            <person name="Brown T."/>
            <person name="Elewa A."/>
            <person name="Iarovenko S."/>
            <person name="Subramanian E."/>
            <person name="Araus A.J."/>
            <person name="Petzold A."/>
            <person name="Susuki M."/>
            <person name="Suzuki K.-i.T."/>
            <person name="Hayashi T."/>
            <person name="Toyoda A."/>
            <person name="Oliveira C."/>
            <person name="Osipova E."/>
            <person name="Leigh N.D."/>
            <person name="Simon A."/>
            <person name="Yun M.H."/>
        </authorList>
    </citation>
    <scope>NUCLEOTIDE SEQUENCE</scope>
    <source>
        <strain evidence="2">20211129_DDA</strain>
        <tissue evidence="2">Liver</tissue>
    </source>
</reference>
<sequence length="91" mass="10052">MDRANSDSTSRNTSGDDSREVTRRTPKPGATWHPNRIYGAENQHSRRNAAVAVFSLVQMKVEEQEVARSTCRPLSGESVALPGTALQRTRV</sequence>
<feature type="compositionally biased region" description="Basic and acidic residues" evidence="1">
    <location>
        <begin position="14"/>
        <end position="23"/>
    </location>
</feature>
<feature type="compositionally biased region" description="Polar residues" evidence="1">
    <location>
        <begin position="1"/>
        <end position="13"/>
    </location>
</feature>
<evidence type="ECO:0000313" key="2">
    <source>
        <dbReference type="EMBL" id="KAJ1201995.1"/>
    </source>
</evidence>
<keyword evidence="3" id="KW-1185">Reference proteome</keyword>
<name>A0AAV7VK12_PLEWA</name>
<organism evidence="2 3">
    <name type="scientific">Pleurodeles waltl</name>
    <name type="common">Iberian ribbed newt</name>
    <dbReference type="NCBI Taxonomy" id="8319"/>
    <lineage>
        <taxon>Eukaryota</taxon>
        <taxon>Metazoa</taxon>
        <taxon>Chordata</taxon>
        <taxon>Craniata</taxon>
        <taxon>Vertebrata</taxon>
        <taxon>Euteleostomi</taxon>
        <taxon>Amphibia</taxon>
        <taxon>Batrachia</taxon>
        <taxon>Caudata</taxon>
        <taxon>Salamandroidea</taxon>
        <taxon>Salamandridae</taxon>
        <taxon>Pleurodelinae</taxon>
        <taxon>Pleurodeles</taxon>
    </lineage>
</organism>
<dbReference type="AlphaFoldDB" id="A0AAV7VK12"/>
<evidence type="ECO:0000256" key="1">
    <source>
        <dbReference type="SAM" id="MobiDB-lite"/>
    </source>
</evidence>
<dbReference type="Proteomes" id="UP001066276">
    <property type="component" value="Chromosome 2_1"/>
</dbReference>
<protein>
    <submittedName>
        <fullName evidence="2">Uncharacterized protein</fullName>
    </submittedName>
</protein>
<comment type="caution">
    <text evidence="2">The sequence shown here is derived from an EMBL/GenBank/DDBJ whole genome shotgun (WGS) entry which is preliminary data.</text>
</comment>
<feature type="region of interest" description="Disordered" evidence="1">
    <location>
        <begin position="1"/>
        <end position="43"/>
    </location>
</feature>
<accession>A0AAV7VK12</accession>
<evidence type="ECO:0000313" key="3">
    <source>
        <dbReference type="Proteomes" id="UP001066276"/>
    </source>
</evidence>
<gene>
    <name evidence="2" type="ORF">NDU88_005799</name>
</gene>
<proteinExistence type="predicted"/>